<feature type="region of interest" description="Disordered" evidence="1">
    <location>
        <begin position="1"/>
        <end position="91"/>
    </location>
</feature>
<evidence type="ECO:0000313" key="2">
    <source>
        <dbReference type="EMBL" id="PAV76279.1"/>
    </source>
</evidence>
<name>A0A2A2KQV9_9BILA</name>
<accession>A0A2A2KQV9</accession>
<proteinExistence type="predicted"/>
<dbReference type="Proteomes" id="UP000218231">
    <property type="component" value="Unassembled WGS sequence"/>
</dbReference>
<evidence type="ECO:0000313" key="3">
    <source>
        <dbReference type="Proteomes" id="UP000218231"/>
    </source>
</evidence>
<comment type="caution">
    <text evidence="2">The sequence shown here is derived from an EMBL/GenBank/DDBJ whole genome shotgun (WGS) entry which is preliminary data.</text>
</comment>
<sequence length="113" mass="12404">MKRCLQIGMQPESRSSFSYSNKSTHSDVQNKRIRPPDGYQSSSQSTTPSALHFQSTSQTHSHSAPPPVPVSLIPIQPTPSHPHNQSASTSSTFISPFSILSRSNHIYNSTNLI</sequence>
<evidence type="ECO:0000256" key="1">
    <source>
        <dbReference type="SAM" id="MobiDB-lite"/>
    </source>
</evidence>
<keyword evidence="3" id="KW-1185">Reference proteome</keyword>
<dbReference type="AlphaFoldDB" id="A0A2A2KQV9"/>
<gene>
    <name evidence="2" type="ORF">WR25_24814</name>
</gene>
<reference evidence="2 3" key="1">
    <citation type="journal article" date="2017" name="Curr. Biol.">
        <title>Genome architecture and evolution of a unichromosomal asexual nematode.</title>
        <authorList>
            <person name="Fradin H."/>
            <person name="Zegar C."/>
            <person name="Gutwein M."/>
            <person name="Lucas J."/>
            <person name="Kovtun M."/>
            <person name="Corcoran D."/>
            <person name="Baugh L.R."/>
            <person name="Kiontke K."/>
            <person name="Gunsalus K."/>
            <person name="Fitch D.H."/>
            <person name="Piano F."/>
        </authorList>
    </citation>
    <scope>NUCLEOTIDE SEQUENCE [LARGE SCALE GENOMIC DNA]</scope>
    <source>
        <strain evidence="2">PF1309</strain>
    </source>
</reference>
<protein>
    <submittedName>
        <fullName evidence="2">Uncharacterized protein</fullName>
    </submittedName>
</protein>
<dbReference type="EMBL" id="LIAE01007916">
    <property type="protein sequence ID" value="PAV76279.1"/>
    <property type="molecule type" value="Genomic_DNA"/>
</dbReference>
<feature type="compositionally biased region" description="Polar residues" evidence="1">
    <location>
        <begin position="39"/>
        <end position="53"/>
    </location>
</feature>
<feature type="compositionally biased region" description="Polar residues" evidence="1">
    <location>
        <begin position="12"/>
        <end position="23"/>
    </location>
</feature>
<organism evidence="2 3">
    <name type="scientific">Diploscapter pachys</name>
    <dbReference type="NCBI Taxonomy" id="2018661"/>
    <lineage>
        <taxon>Eukaryota</taxon>
        <taxon>Metazoa</taxon>
        <taxon>Ecdysozoa</taxon>
        <taxon>Nematoda</taxon>
        <taxon>Chromadorea</taxon>
        <taxon>Rhabditida</taxon>
        <taxon>Rhabditina</taxon>
        <taxon>Rhabditomorpha</taxon>
        <taxon>Rhabditoidea</taxon>
        <taxon>Rhabditidae</taxon>
        <taxon>Diploscapter</taxon>
    </lineage>
</organism>
<feature type="compositionally biased region" description="Low complexity" evidence="1">
    <location>
        <begin position="54"/>
        <end position="63"/>
    </location>
</feature>